<name>A0A0H5C0L8_CYBJN</name>
<gene>
    <name evidence="12" type="primary">FRE8</name>
    <name evidence="12" type="ORF">BN1211_1000</name>
</gene>
<dbReference type="Proteomes" id="UP000038830">
    <property type="component" value="Unassembled WGS sequence"/>
</dbReference>
<evidence type="ECO:0000256" key="5">
    <source>
        <dbReference type="ARBA" id="ARBA00022982"/>
    </source>
</evidence>
<dbReference type="PANTHER" id="PTHR11972:SF178">
    <property type="entry name" value="FERRIC REDUCTASE TRANSMEMBRANE COMPONENT 8-RELATED"/>
    <property type="match status" value="1"/>
</dbReference>
<sequence length="687" mass="77667">MSNHKLADPSYNKQEVSQMWETILSCLPHWFDNITKDEKKMRKKVTQRYANMTLVGSMLLILLIPVWRRLAQRLHLRMEIKTNIICIITLWTAITVGATTLQSQNDLLVIAKRLGRIPVALMPALLLLTSRPSPLPTVLYLTLLPIHKWLSRIVVIQGLLHTILYLFYFNHKGTMSKVLKLENIYGIIAMVAFILIAITSLPRIRRIAFKVFYFTHYLMTWVSVLALYFHARPGIPVFTSINILILVSQIAYRVHYTTLTKLTVTPMSPTLALVEFPINSIARSMELPVGHVRINNKHRGLKALWYHLVPFQHPFTVSSLPTDETVKLIVRRGTFPLISNHHYYITGAFEPELAFIHSKAKKNKSVRQPLLGGQFGGPMDYNITAERVLIIVGGSGISFGLPLYRLLNYNGISVRLIWVCKDIRDLNILNWFRGIQGIECYITGENDIEVDYYDDQKHGLDAPTIEYYGSLDDDASEIDFTTLGREYKEAHNIGPSSPLSLSSPHTVLTPMPSLSPLKRVPKYDSAPVKKVPSFKRLAQAKSVPVLHPDRLLDKPSTKSLNFHENIHIATSGQCSFTTTPPHLAHLPRSELPEFEKLKLPASVRVFSGRPNLGAEDYDWCTQTSCIGPRIEHGKSVCCRDVQDDGAHKRVNKENVWVIGAGPQGLVDEAGDWAKEGGLRWHGESFSV</sequence>
<evidence type="ECO:0000256" key="10">
    <source>
        <dbReference type="SAM" id="Phobius"/>
    </source>
</evidence>
<dbReference type="SFLD" id="SFLDS00052">
    <property type="entry name" value="Ferric_Reductase_Domain"/>
    <property type="match status" value="1"/>
</dbReference>
<dbReference type="InterPro" id="IPR050369">
    <property type="entry name" value="RBOH/FRE"/>
</dbReference>
<feature type="transmembrane region" description="Helical" evidence="10">
    <location>
        <begin position="149"/>
        <end position="169"/>
    </location>
</feature>
<accession>A0A0H5C0L8</accession>
<evidence type="ECO:0000256" key="7">
    <source>
        <dbReference type="ARBA" id="ARBA00023002"/>
    </source>
</evidence>
<evidence type="ECO:0000256" key="8">
    <source>
        <dbReference type="ARBA" id="ARBA00023065"/>
    </source>
</evidence>
<feature type="transmembrane region" description="Helical" evidence="10">
    <location>
        <begin position="49"/>
        <end position="68"/>
    </location>
</feature>
<evidence type="ECO:0000313" key="13">
    <source>
        <dbReference type="Proteomes" id="UP000038830"/>
    </source>
</evidence>
<dbReference type="CDD" id="cd06186">
    <property type="entry name" value="NOX_Duox_like_FAD_NADP"/>
    <property type="match status" value="1"/>
</dbReference>
<dbReference type="GO" id="GO:0000293">
    <property type="term" value="F:ferric-chelate reductase activity"/>
    <property type="evidence" value="ECO:0007669"/>
    <property type="project" value="TreeGrafter"/>
</dbReference>
<keyword evidence="8" id="KW-0406">Ion transport</keyword>
<dbReference type="Pfam" id="PF01794">
    <property type="entry name" value="Ferric_reduct"/>
    <property type="match status" value="1"/>
</dbReference>
<reference evidence="13" key="1">
    <citation type="journal article" date="2015" name="J. Biotechnol.">
        <title>The structure of the Cyberlindnera jadinii genome and its relation to Candida utilis analyzed by the occurrence of single nucleotide polymorphisms.</title>
        <authorList>
            <person name="Rupp O."/>
            <person name="Brinkrolf K."/>
            <person name="Buerth C."/>
            <person name="Kunigo M."/>
            <person name="Schneider J."/>
            <person name="Jaenicke S."/>
            <person name="Goesmann A."/>
            <person name="Puehler A."/>
            <person name="Jaeger K.-E."/>
            <person name="Ernst J.F."/>
        </authorList>
    </citation>
    <scope>NUCLEOTIDE SEQUENCE [LARGE SCALE GENOMIC DNA]</scope>
    <source>
        <strain evidence="13">ATCC 18201 / CBS 1600 / BCRC 20928 / JCM 3617 / NBRC 0987 / NRRL Y-1542</strain>
    </source>
</reference>
<feature type="transmembrane region" description="Helical" evidence="10">
    <location>
        <begin position="80"/>
        <end position="101"/>
    </location>
</feature>
<evidence type="ECO:0000256" key="9">
    <source>
        <dbReference type="ARBA" id="ARBA00023136"/>
    </source>
</evidence>
<keyword evidence="4" id="KW-0274">FAD</keyword>
<proteinExistence type="predicted"/>
<organism evidence="12 13">
    <name type="scientific">Cyberlindnera jadinii (strain ATCC 18201 / CBS 1600 / BCRC 20928 / JCM 3617 / NBRC 0987 / NRRL Y-1542)</name>
    <name type="common">Torula yeast</name>
    <name type="synonym">Candida utilis</name>
    <dbReference type="NCBI Taxonomy" id="983966"/>
    <lineage>
        <taxon>Eukaryota</taxon>
        <taxon>Fungi</taxon>
        <taxon>Dikarya</taxon>
        <taxon>Ascomycota</taxon>
        <taxon>Saccharomycotina</taxon>
        <taxon>Saccharomycetes</taxon>
        <taxon>Phaffomycetales</taxon>
        <taxon>Phaffomycetaceae</taxon>
        <taxon>Cyberlindnera</taxon>
    </lineage>
</organism>
<keyword evidence="7" id="KW-0560">Oxidoreductase</keyword>
<dbReference type="SFLD" id="SFLDF00463">
    <property type="entry name" value="AIM14"/>
    <property type="match status" value="1"/>
</dbReference>
<dbReference type="GO" id="GO:0005886">
    <property type="term" value="C:plasma membrane"/>
    <property type="evidence" value="ECO:0007669"/>
    <property type="project" value="TreeGrafter"/>
</dbReference>
<keyword evidence="5" id="KW-0249">Electron transport</keyword>
<feature type="transmembrane region" description="Helical" evidence="10">
    <location>
        <begin position="235"/>
        <end position="252"/>
    </location>
</feature>
<dbReference type="SUPFAM" id="SSF52343">
    <property type="entry name" value="Ferredoxin reductase-like, C-terminal NADP-linked domain"/>
    <property type="match status" value="1"/>
</dbReference>
<evidence type="ECO:0000256" key="2">
    <source>
        <dbReference type="ARBA" id="ARBA00022630"/>
    </source>
</evidence>
<evidence type="ECO:0000256" key="3">
    <source>
        <dbReference type="ARBA" id="ARBA00022692"/>
    </source>
</evidence>
<keyword evidence="9 10" id="KW-0472">Membrane</keyword>
<keyword evidence="3 10" id="KW-0812">Transmembrane</keyword>
<evidence type="ECO:0000259" key="11">
    <source>
        <dbReference type="Pfam" id="PF01794"/>
    </source>
</evidence>
<dbReference type="PANTHER" id="PTHR11972">
    <property type="entry name" value="NADPH OXIDASE"/>
    <property type="match status" value="1"/>
</dbReference>
<protein>
    <submittedName>
        <fullName evidence="12">FRE8 protein</fullName>
    </submittedName>
</protein>
<evidence type="ECO:0000256" key="1">
    <source>
        <dbReference type="ARBA" id="ARBA00004141"/>
    </source>
</evidence>
<dbReference type="InterPro" id="IPR013130">
    <property type="entry name" value="Fe3_Rdtase_TM_dom"/>
</dbReference>
<evidence type="ECO:0000256" key="4">
    <source>
        <dbReference type="ARBA" id="ARBA00022827"/>
    </source>
</evidence>
<dbReference type="SFLD" id="SFLDG01168">
    <property type="entry name" value="Ferric_reductase_subgroup_(FRE"/>
    <property type="match status" value="1"/>
</dbReference>
<keyword evidence="8" id="KW-0813">Transport</keyword>
<feature type="domain" description="Ferric oxidoreductase" evidence="11">
    <location>
        <begin position="114"/>
        <end position="226"/>
    </location>
</feature>
<comment type="subcellular location">
    <subcellularLocation>
        <location evidence="1">Membrane</location>
        <topology evidence="1">Multi-pass membrane protein</topology>
    </subcellularLocation>
</comment>
<evidence type="ECO:0000256" key="6">
    <source>
        <dbReference type="ARBA" id="ARBA00022989"/>
    </source>
</evidence>
<evidence type="ECO:0000313" key="12">
    <source>
        <dbReference type="EMBL" id="CEP21007.1"/>
    </source>
</evidence>
<dbReference type="EMBL" id="CDQK01000001">
    <property type="protein sequence ID" value="CEP21007.1"/>
    <property type="molecule type" value="Genomic_DNA"/>
</dbReference>
<dbReference type="AlphaFoldDB" id="A0A0H5C0L8"/>
<dbReference type="InterPro" id="IPR039261">
    <property type="entry name" value="FNR_nucleotide-bd"/>
</dbReference>
<feature type="transmembrane region" description="Helical" evidence="10">
    <location>
        <begin position="181"/>
        <end position="201"/>
    </location>
</feature>
<feature type="transmembrane region" description="Helical" evidence="10">
    <location>
        <begin position="207"/>
        <end position="228"/>
    </location>
</feature>
<keyword evidence="6 10" id="KW-1133">Transmembrane helix</keyword>
<dbReference type="GO" id="GO:0033215">
    <property type="term" value="P:reductive iron assimilation"/>
    <property type="evidence" value="ECO:0007669"/>
    <property type="project" value="TreeGrafter"/>
</dbReference>
<keyword evidence="2" id="KW-0285">Flavoprotein</keyword>